<evidence type="ECO:0000313" key="1">
    <source>
        <dbReference type="Ensembl" id="ENSSTUP00000104216.1"/>
    </source>
</evidence>
<evidence type="ECO:0000313" key="2">
    <source>
        <dbReference type="Proteomes" id="UP000472277"/>
    </source>
</evidence>
<dbReference type="PANTHER" id="PTHR46088:SF1">
    <property type="entry name" value="TUBULIN--TYROSINE LIGASE-LIKE PROTEIN 12"/>
    <property type="match status" value="1"/>
</dbReference>
<protein>
    <submittedName>
        <fullName evidence="1">Uncharacterized protein</fullName>
    </submittedName>
</protein>
<dbReference type="OMA" id="ACRYHAT"/>
<dbReference type="GO" id="GO:0005737">
    <property type="term" value="C:cytoplasm"/>
    <property type="evidence" value="ECO:0007669"/>
    <property type="project" value="TreeGrafter"/>
</dbReference>
<dbReference type="AlphaFoldDB" id="A0A674E8R5"/>
<accession>A0A674E8R5</accession>
<keyword evidence="2" id="KW-1185">Reference proteome</keyword>
<organism evidence="1 2">
    <name type="scientific">Salmo trutta</name>
    <name type="common">Brown trout</name>
    <dbReference type="NCBI Taxonomy" id="8032"/>
    <lineage>
        <taxon>Eukaryota</taxon>
        <taxon>Metazoa</taxon>
        <taxon>Chordata</taxon>
        <taxon>Craniata</taxon>
        <taxon>Vertebrata</taxon>
        <taxon>Euteleostomi</taxon>
        <taxon>Actinopterygii</taxon>
        <taxon>Neopterygii</taxon>
        <taxon>Teleostei</taxon>
        <taxon>Protacanthopterygii</taxon>
        <taxon>Salmoniformes</taxon>
        <taxon>Salmonidae</taxon>
        <taxon>Salmoninae</taxon>
        <taxon>Salmo</taxon>
    </lineage>
</organism>
<reference evidence="1" key="1">
    <citation type="submission" date="2025-08" db="UniProtKB">
        <authorList>
            <consortium name="Ensembl"/>
        </authorList>
    </citation>
    <scope>IDENTIFICATION</scope>
</reference>
<proteinExistence type="predicted"/>
<sequence length="55" mass="6254">MQGISGECVMKPQILEVNFSPDCTWACLCHPGFYDYMFQTLFLDEADQCLVTQVS</sequence>
<dbReference type="InterPro" id="IPR027749">
    <property type="entry name" value="TTLL12"/>
</dbReference>
<dbReference type="InterPro" id="IPR004344">
    <property type="entry name" value="TTL/TTLL_fam"/>
</dbReference>
<dbReference type="Ensembl" id="ENSSTUT00000111732.1">
    <property type="protein sequence ID" value="ENSSTUP00000104216.1"/>
    <property type="gene ID" value="ENSSTUG00000046521.1"/>
</dbReference>
<name>A0A674E8R5_SALTR</name>
<dbReference type="Proteomes" id="UP000472277">
    <property type="component" value="Chromosome 40"/>
</dbReference>
<dbReference type="Pfam" id="PF03133">
    <property type="entry name" value="TTL"/>
    <property type="match status" value="1"/>
</dbReference>
<reference evidence="1" key="2">
    <citation type="submission" date="2025-09" db="UniProtKB">
        <authorList>
            <consortium name="Ensembl"/>
        </authorList>
    </citation>
    <scope>IDENTIFICATION</scope>
</reference>
<dbReference type="GeneTree" id="ENSGT00940000175378"/>
<dbReference type="InParanoid" id="A0A674E8R5"/>
<dbReference type="PANTHER" id="PTHR46088">
    <property type="entry name" value="TUBULIN--TYROSINE LIGASE-LIKE PROTEIN 12"/>
    <property type="match status" value="1"/>
</dbReference>